<protein>
    <submittedName>
        <fullName evidence="1">Regulatory protein GemA</fullName>
    </submittedName>
</protein>
<accession>A0ABS8VXI5</accession>
<dbReference type="EMBL" id="JAJSOJ010000082">
    <property type="protein sequence ID" value="MCE0745455.1"/>
    <property type="molecule type" value="Genomic_DNA"/>
</dbReference>
<dbReference type="Pfam" id="PF06252">
    <property type="entry name" value="GemA"/>
    <property type="match status" value="1"/>
</dbReference>
<dbReference type="Proteomes" id="UP001521074">
    <property type="component" value="Unassembled WGS sequence"/>
</dbReference>
<proteinExistence type="predicted"/>
<dbReference type="InterPro" id="IPR009363">
    <property type="entry name" value="Phage_Mu_Gp16"/>
</dbReference>
<gene>
    <name evidence="1" type="ORF">LWC05_16405</name>
</gene>
<evidence type="ECO:0000313" key="1">
    <source>
        <dbReference type="EMBL" id="MCE0745455.1"/>
    </source>
</evidence>
<reference evidence="1 2" key="1">
    <citation type="submission" date="2021-12" db="EMBL/GenBank/DDBJ databases">
        <title>Genome sequence of Acetobacter sicerae DmPark20a_162.</title>
        <authorList>
            <person name="Chaston J.M."/>
        </authorList>
    </citation>
    <scope>NUCLEOTIDE SEQUENCE [LARGE SCALE GENOMIC DNA]</scope>
    <source>
        <strain evidence="1 2">DmPark20a_162</strain>
    </source>
</reference>
<evidence type="ECO:0000313" key="2">
    <source>
        <dbReference type="Proteomes" id="UP001521074"/>
    </source>
</evidence>
<keyword evidence="2" id="KW-1185">Reference proteome</keyword>
<comment type="caution">
    <text evidence="1">The sequence shown here is derived from an EMBL/GenBank/DDBJ whole genome shotgun (WGS) entry which is preliminary data.</text>
</comment>
<organism evidence="1 2">
    <name type="scientific">Acetobacter sicerae</name>
    <dbReference type="NCBI Taxonomy" id="85325"/>
    <lineage>
        <taxon>Bacteria</taxon>
        <taxon>Pseudomonadati</taxon>
        <taxon>Pseudomonadota</taxon>
        <taxon>Alphaproteobacteria</taxon>
        <taxon>Acetobacterales</taxon>
        <taxon>Acetobacteraceae</taxon>
        <taxon>Acetobacter</taxon>
    </lineage>
</organism>
<sequence length="150" mass="16907">MTRRPHMLSGSQSNLHRRTLIAKIHVARKEMGMETEDYRSLVERISGKTSCADCSFGQLEDVLAEMKRLGFVAKPAVRKTPARPVVRKVYALWNAMGPLLRSEGSQEALRAFVERQVGVSAPEFLDDAQAYQVIEALKRWQHRLGVEAEG</sequence>
<dbReference type="RefSeq" id="WP_232879092.1">
    <property type="nucleotide sequence ID" value="NZ_JAJSOJ010000082.1"/>
</dbReference>
<name>A0ABS8VXI5_9PROT</name>